<keyword evidence="2" id="KW-1185">Reference proteome</keyword>
<accession>A0ABY1Q312</accession>
<evidence type="ECO:0000313" key="2">
    <source>
        <dbReference type="Proteomes" id="UP001157910"/>
    </source>
</evidence>
<dbReference type="Proteomes" id="UP001157910">
    <property type="component" value="Unassembled WGS sequence"/>
</dbReference>
<sequence length="118" mass="12544">MHEDHSILLFESDQAVLSSLQFALTLQGFMAEDGSTSGLSAAASCLVIDQRYRADGLAFLAQLRADGIKAPAVLLATNPTPRLQRRAEAFDVAIIEKPLLGDELPVALHALLTSSKAA</sequence>
<dbReference type="EMBL" id="FXUI01000002">
    <property type="protein sequence ID" value="SMP57631.1"/>
    <property type="molecule type" value="Genomic_DNA"/>
</dbReference>
<dbReference type="RefSeq" id="WP_283405336.1">
    <property type="nucleotide sequence ID" value="NZ_FXUI01000002.1"/>
</dbReference>
<name>A0ABY1Q312_9SPHN</name>
<protein>
    <recommendedName>
        <fullName evidence="3">Response regulator receiver domain-containing protein</fullName>
    </recommendedName>
</protein>
<evidence type="ECO:0000313" key="1">
    <source>
        <dbReference type="EMBL" id="SMP57631.1"/>
    </source>
</evidence>
<comment type="caution">
    <text evidence="1">The sequence shown here is derived from an EMBL/GenBank/DDBJ whole genome shotgun (WGS) entry which is preliminary data.</text>
</comment>
<organism evidence="1 2">
    <name type="scientific">Novosphingobium panipatense</name>
    <dbReference type="NCBI Taxonomy" id="428991"/>
    <lineage>
        <taxon>Bacteria</taxon>
        <taxon>Pseudomonadati</taxon>
        <taxon>Pseudomonadota</taxon>
        <taxon>Alphaproteobacteria</taxon>
        <taxon>Sphingomonadales</taxon>
        <taxon>Sphingomonadaceae</taxon>
        <taxon>Novosphingobium</taxon>
    </lineage>
</organism>
<proteinExistence type="predicted"/>
<dbReference type="SUPFAM" id="SSF52172">
    <property type="entry name" value="CheY-like"/>
    <property type="match status" value="1"/>
</dbReference>
<dbReference type="InterPro" id="IPR011006">
    <property type="entry name" value="CheY-like_superfamily"/>
</dbReference>
<evidence type="ECO:0008006" key="3">
    <source>
        <dbReference type="Google" id="ProtNLM"/>
    </source>
</evidence>
<dbReference type="Gene3D" id="3.40.50.2300">
    <property type="match status" value="1"/>
</dbReference>
<reference evidence="1 2" key="1">
    <citation type="submission" date="2017-05" db="EMBL/GenBank/DDBJ databases">
        <authorList>
            <person name="Varghese N."/>
            <person name="Submissions S."/>
        </authorList>
    </citation>
    <scope>NUCLEOTIDE SEQUENCE [LARGE SCALE GENOMIC DNA]</scope>
    <source>
        <strain evidence="1 2">SM16</strain>
    </source>
</reference>
<gene>
    <name evidence="1" type="ORF">SAMN06296065_102314</name>
</gene>